<dbReference type="InterPro" id="IPR027443">
    <property type="entry name" value="IPNS-like_sf"/>
</dbReference>
<keyword evidence="7" id="KW-1185">Reference proteome</keyword>
<dbReference type="Pfam" id="PF03171">
    <property type="entry name" value="2OG-FeII_Oxy"/>
    <property type="match status" value="1"/>
</dbReference>
<reference evidence="6 7" key="1">
    <citation type="journal article" date="2021" name="Nat. Commun.">
        <title>Incipient diploidization of the medicinal plant Perilla within 10,000 years.</title>
        <authorList>
            <person name="Zhang Y."/>
            <person name="Shen Q."/>
            <person name="Leng L."/>
            <person name="Zhang D."/>
            <person name="Chen S."/>
            <person name="Shi Y."/>
            <person name="Ning Z."/>
            <person name="Chen S."/>
        </authorList>
    </citation>
    <scope>NUCLEOTIDE SEQUENCE [LARGE SCALE GENOMIC DNA]</scope>
    <source>
        <strain evidence="7">cv. PC099</strain>
    </source>
</reference>
<dbReference type="InterPro" id="IPR026992">
    <property type="entry name" value="DIOX_N"/>
</dbReference>
<dbReference type="GO" id="GO:0046872">
    <property type="term" value="F:metal ion binding"/>
    <property type="evidence" value="ECO:0007669"/>
    <property type="project" value="UniProtKB-KW"/>
</dbReference>
<dbReference type="InterPro" id="IPR050231">
    <property type="entry name" value="Iron_ascorbate_oxido_reductase"/>
</dbReference>
<organism evidence="6 7">
    <name type="scientific">Perilla frutescens var. hirtella</name>
    <name type="common">Perilla citriodora</name>
    <name type="synonym">Perilla setoyensis</name>
    <dbReference type="NCBI Taxonomy" id="608512"/>
    <lineage>
        <taxon>Eukaryota</taxon>
        <taxon>Viridiplantae</taxon>
        <taxon>Streptophyta</taxon>
        <taxon>Embryophyta</taxon>
        <taxon>Tracheophyta</taxon>
        <taxon>Spermatophyta</taxon>
        <taxon>Magnoliopsida</taxon>
        <taxon>eudicotyledons</taxon>
        <taxon>Gunneridae</taxon>
        <taxon>Pentapetalae</taxon>
        <taxon>asterids</taxon>
        <taxon>lamiids</taxon>
        <taxon>Lamiales</taxon>
        <taxon>Lamiaceae</taxon>
        <taxon>Nepetoideae</taxon>
        <taxon>Elsholtzieae</taxon>
        <taxon>Perilla</taxon>
    </lineage>
</organism>
<feature type="region of interest" description="Disordered" evidence="4">
    <location>
        <begin position="18"/>
        <end position="38"/>
    </location>
</feature>
<evidence type="ECO:0000313" key="6">
    <source>
        <dbReference type="EMBL" id="KAH6835408.1"/>
    </source>
</evidence>
<evidence type="ECO:0000256" key="2">
    <source>
        <dbReference type="ARBA" id="ARBA00023004"/>
    </source>
</evidence>
<evidence type="ECO:0000256" key="3">
    <source>
        <dbReference type="RuleBase" id="RU003682"/>
    </source>
</evidence>
<comment type="caution">
    <text evidence="6">The sequence shown here is derived from an EMBL/GenBank/DDBJ whole genome shotgun (WGS) entry which is preliminary data.</text>
</comment>
<dbReference type="InterPro" id="IPR005123">
    <property type="entry name" value="Oxoglu/Fe-dep_dioxygenase_dom"/>
</dbReference>
<dbReference type="SUPFAM" id="SSF51197">
    <property type="entry name" value="Clavaminate synthase-like"/>
    <property type="match status" value="1"/>
</dbReference>
<dbReference type="Gene3D" id="2.60.120.330">
    <property type="entry name" value="B-lactam Antibiotic, Isopenicillin N Synthase, Chain"/>
    <property type="match status" value="1"/>
</dbReference>
<comment type="similarity">
    <text evidence="3">Belongs to the iron/ascorbate-dependent oxidoreductase family.</text>
</comment>
<evidence type="ECO:0000256" key="1">
    <source>
        <dbReference type="ARBA" id="ARBA00022723"/>
    </source>
</evidence>
<dbReference type="InterPro" id="IPR044861">
    <property type="entry name" value="IPNS-like_FE2OG_OXY"/>
</dbReference>
<dbReference type="GO" id="GO:0016706">
    <property type="term" value="F:2-oxoglutarate-dependent dioxygenase activity"/>
    <property type="evidence" value="ECO:0007669"/>
    <property type="project" value="UniProtKB-ARBA"/>
</dbReference>
<dbReference type="Proteomes" id="UP001190926">
    <property type="component" value="Unassembled WGS sequence"/>
</dbReference>
<name>A0AAD4JKA2_PERFH</name>
<dbReference type="Pfam" id="PF14226">
    <property type="entry name" value="DIOX_N"/>
    <property type="match status" value="1"/>
</dbReference>
<dbReference type="PRINTS" id="PR00682">
    <property type="entry name" value="IPNSYNTHASE"/>
</dbReference>
<dbReference type="GO" id="GO:0002238">
    <property type="term" value="P:response to molecule of fungal origin"/>
    <property type="evidence" value="ECO:0007669"/>
    <property type="project" value="UniProtKB-ARBA"/>
</dbReference>
<dbReference type="PROSITE" id="PS51471">
    <property type="entry name" value="FE2OG_OXY"/>
    <property type="match status" value="1"/>
</dbReference>
<dbReference type="GO" id="GO:0009805">
    <property type="term" value="P:coumarin biosynthetic process"/>
    <property type="evidence" value="ECO:0007669"/>
    <property type="project" value="UniProtKB-ARBA"/>
</dbReference>
<keyword evidence="3" id="KW-0560">Oxidoreductase</keyword>
<evidence type="ECO:0000259" key="5">
    <source>
        <dbReference type="PROSITE" id="PS51471"/>
    </source>
</evidence>
<feature type="domain" description="Fe2OG dioxygenase" evidence="5">
    <location>
        <begin position="190"/>
        <end position="290"/>
    </location>
</feature>
<proteinExistence type="inferred from homology"/>
<accession>A0AAD4JKA2</accession>
<dbReference type="AlphaFoldDB" id="A0AAD4JKA2"/>
<keyword evidence="1 3" id="KW-0479">Metal-binding</keyword>
<dbReference type="PANTHER" id="PTHR47990">
    <property type="entry name" value="2-OXOGLUTARATE (2OG) AND FE(II)-DEPENDENT OXYGENASE SUPERFAMILY PROTEIN-RELATED"/>
    <property type="match status" value="1"/>
</dbReference>
<gene>
    <name evidence="6" type="ORF">C2S53_003259</name>
</gene>
<feature type="compositionally biased region" description="Low complexity" evidence="4">
    <location>
        <begin position="26"/>
        <end position="38"/>
    </location>
</feature>
<sequence>MTGSDIFASYPPLFRPMEKLSESDSDPGPDSFDSDSLPVIDLESLNPGYLTQVCREWGMFRLTKHGVPTELLTELHDHANKVFSESFESKQRLPTTPMLYFWGSPAITMSGNAKQTGPSPSAHQVNWLEGFNVPLAKISHFHYQDPLLESFRSLLEEYGAHQTRVAKAIFNTMAGELNFPPEKSASYLWLPTGILRVYRYLRCPVPEQRWGVSEHTDSSVLSIIHQDQVGGLQVFKNNQWLDVKPIHDSLIVNLGDMMQAMSNDEYVSVRHRVKVKKEKERISMGYFVFPAEDAVIESSKYKPFTYTDFQEEKELDLKTVGMKIGLPRFRKEQSASHHHRLL</sequence>
<keyword evidence="2 3" id="KW-0408">Iron</keyword>
<evidence type="ECO:0000313" key="7">
    <source>
        <dbReference type="Proteomes" id="UP001190926"/>
    </source>
</evidence>
<dbReference type="EMBL" id="SDAM02000035">
    <property type="protein sequence ID" value="KAH6835408.1"/>
    <property type="molecule type" value="Genomic_DNA"/>
</dbReference>
<protein>
    <recommendedName>
        <fullName evidence="5">Fe2OG dioxygenase domain-containing protein</fullName>
    </recommendedName>
</protein>
<evidence type="ECO:0000256" key="4">
    <source>
        <dbReference type="SAM" id="MobiDB-lite"/>
    </source>
</evidence>